<dbReference type="RefSeq" id="WP_183225136.1">
    <property type="nucleotide sequence ID" value="NZ_BMPW01000020.1"/>
</dbReference>
<keyword evidence="2" id="KW-1185">Reference proteome</keyword>
<dbReference type="Proteomes" id="UP000590749">
    <property type="component" value="Unassembled WGS sequence"/>
</dbReference>
<name>A0A7W5FI20_9ACTN</name>
<proteinExistence type="predicted"/>
<accession>A0A7W5FI20</accession>
<evidence type="ECO:0000313" key="2">
    <source>
        <dbReference type="Proteomes" id="UP000590749"/>
    </source>
</evidence>
<gene>
    <name evidence="1" type="ORF">FHR83_006763</name>
</gene>
<sequence>MTVTTAPALTFADIPGQRAWYRVDDVFDPATRIHIDVPYLHHDLDCRWPVYDDYRVVTRGGASIVEQEPFFDGCDSWGDSSCPDAPFGHRRPVPVCPACAPALTGRSL</sequence>
<protein>
    <submittedName>
        <fullName evidence="1">Uncharacterized protein</fullName>
    </submittedName>
</protein>
<dbReference type="AlphaFoldDB" id="A0A7W5FI20"/>
<organism evidence="1 2">
    <name type="scientific">Actinoplanes campanulatus</name>
    <dbReference type="NCBI Taxonomy" id="113559"/>
    <lineage>
        <taxon>Bacteria</taxon>
        <taxon>Bacillati</taxon>
        <taxon>Actinomycetota</taxon>
        <taxon>Actinomycetes</taxon>
        <taxon>Micromonosporales</taxon>
        <taxon>Micromonosporaceae</taxon>
        <taxon>Actinoplanes</taxon>
    </lineage>
</organism>
<comment type="caution">
    <text evidence="1">The sequence shown here is derived from an EMBL/GenBank/DDBJ whole genome shotgun (WGS) entry which is preliminary data.</text>
</comment>
<evidence type="ECO:0000313" key="1">
    <source>
        <dbReference type="EMBL" id="MBB3099057.1"/>
    </source>
</evidence>
<reference evidence="1 2" key="1">
    <citation type="submission" date="2020-08" db="EMBL/GenBank/DDBJ databases">
        <title>Genomic Encyclopedia of Type Strains, Phase III (KMG-III): the genomes of soil and plant-associated and newly described type strains.</title>
        <authorList>
            <person name="Whitman W."/>
        </authorList>
    </citation>
    <scope>NUCLEOTIDE SEQUENCE [LARGE SCALE GENOMIC DNA]</scope>
    <source>
        <strain evidence="1 2">CECT 3287</strain>
    </source>
</reference>
<dbReference type="EMBL" id="JACHXF010000017">
    <property type="protein sequence ID" value="MBB3099057.1"/>
    <property type="molecule type" value="Genomic_DNA"/>
</dbReference>